<dbReference type="Gene3D" id="3.40.50.10320">
    <property type="entry name" value="LmbE-like"/>
    <property type="match status" value="1"/>
</dbReference>
<evidence type="ECO:0000313" key="3">
    <source>
        <dbReference type="EMBL" id="GIF60976.1"/>
    </source>
</evidence>
<evidence type="ECO:0000313" key="4">
    <source>
        <dbReference type="Proteomes" id="UP000624325"/>
    </source>
</evidence>
<dbReference type="InterPro" id="IPR003737">
    <property type="entry name" value="GlcNAc_PI_deacetylase-related"/>
</dbReference>
<dbReference type="SUPFAM" id="SSF102588">
    <property type="entry name" value="LmbE-like"/>
    <property type="match status" value="1"/>
</dbReference>
<dbReference type="Pfam" id="PF02585">
    <property type="entry name" value="PIG-L"/>
    <property type="match status" value="1"/>
</dbReference>
<sequence>MSVLLLVVLVGTATAAVSGDRTLRRRFRRPRSLQVATVAAALVLVPANAWPAGPGGAAVTLVATVVALSGVAGLGYALRIPAVPARLPRQVLAIGAHPDDLELACGGTLVRLVDSGHEVHVLVMTRGERGGDAATRAGEAAAGARFVGVTSVEVLDHPDTLLATAENAMAEAIDRAIRRHRPDIVFTHSANDHHQDHRAVHAATLRAARCHPAVLCYESPSATSSFRPTVFVDIGEQLDAKIGSVAVHRDQRAKPYVDGRRLRALAAFRGGQGRVDHAEGFEAVRVPAPLFEDGDR</sequence>
<evidence type="ECO:0000256" key="1">
    <source>
        <dbReference type="ARBA" id="ARBA00022833"/>
    </source>
</evidence>
<gene>
    <name evidence="3" type="ORF">Air01nite_70710</name>
</gene>
<keyword evidence="2" id="KW-0472">Membrane</keyword>
<proteinExistence type="predicted"/>
<dbReference type="PANTHER" id="PTHR12993:SF11">
    <property type="entry name" value="N-ACETYLGLUCOSAMINYL-PHOSPHATIDYLINOSITOL DE-N-ACETYLASE"/>
    <property type="match status" value="1"/>
</dbReference>
<dbReference type="Proteomes" id="UP000624325">
    <property type="component" value="Unassembled WGS sequence"/>
</dbReference>
<dbReference type="InterPro" id="IPR024078">
    <property type="entry name" value="LmbE-like_dom_sf"/>
</dbReference>
<evidence type="ECO:0008006" key="5">
    <source>
        <dbReference type="Google" id="ProtNLM"/>
    </source>
</evidence>
<reference evidence="3 4" key="1">
    <citation type="submission" date="2021-01" db="EMBL/GenBank/DDBJ databases">
        <title>Whole genome shotgun sequence of Asanoa iriomotensis NBRC 100142.</title>
        <authorList>
            <person name="Komaki H."/>
            <person name="Tamura T."/>
        </authorList>
    </citation>
    <scope>NUCLEOTIDE SEQUENCE [LARGE SCALE GENOMIC DNA]</scope>
    <source>
        <strain evidence="3 4">NBRC 100142</strain>
    </source>
</reference>
<accession>A0ABQ4CDW9</accession>
<dbReference type="PANTHER" id="PTHR12993">
    <property type="entry name" value="N-ACETYLGLUCOSAMINYL-PHOSPHATIDYLINOSITOL DE-N-ACETYLASE-RELATED"/>
    <property type="match status" value="1"/>
</dbReference>
<dbReference type="EMBL" id="BONC01000083">
    <property type="protein sequence ID" value="GIF60976.1"/>
    <property type="molecule type" value="Genomic_DNA"/>
</dbReference>
<keyword evidence="2" id="KW-1133">Transmembrane helix</keyword>
<keyword evidence="1" id="KW-0862">Zinc</keyword>
<name>A0ABQ4CDW9_9ACTN</name>
<protein>
    <recommendedName>
        <fullName evidence="5">LmbE family N-acetylglucosaminyl deacetylase</fullName>
    </recommendedName>
</protein>
<evidence type="ECO:0000256" key="2">
    <source>
        <dbReference type="SAM" id="Phobius"/>
    </source>
</evidence>
<feature type="transmembrane region" description="Helical" evidence="2">
    <location>
        <begin position="31"/>
        <end position="50"/>
    </location>
</feature>
<comment type="caution">
    <text evidence="3">The sequence shown here is derived from an EMBL/GenBank/DDBJ whole genome shotgun (WGS) entry which is preliminary data.</text>
</comment>
<feature type="transmembrane region" description="Helical" evidence="2">
    <location>
        <begin position="57"/>
        <end position="78"/>
    </location>
</feature>
<organism evidence="3 4">
    <name type="scientific">Asanoa iriomotensis</name>
    <dbReference type="NCBI Taxonomy" id="234613"/>
    <lineage>
        <taxon>Bacteria</taxon>
        <taxon>Bacillati</taxon>
        <taxon>Actinomycetota</taxon>
        <taxon>Actinomycetes</taxon>
        <taxon>Micromonosporales</taxon>
        <taxon>Micromonosporaceae</taxon>
        <taxon>Asanoa</taxon>
    </lineage>
</organism>
<keyword evidence="2" id="KW-0812">Transmembrane</keyword>
<keyword evidence="4" id="KW-1185">Reference proteome</keyword>